<comment type="caution">
    <text evidence="1">The sequence shown here is derived from an EMBL/GenBank/DDBJ whole genome shotgun (WGS) entry which is preliminary data.</text>
</comment>
<gene>
    <name evidence="1" type="ORF">FHS21_001172</name>
</gene>
<sequence>MGCTITGHVATGINVAVSGSLQSTHLPHGELVEPRTAALPSGISTDSKVSLTLPLVGAEGGRDQWLAPEEAAQQGGVF</sequence>
<reference evidence="1 2" key="1">
    <citation type="submission" date="2020-08" db="EMBL/GenBank/DDBJ databases">
        <title>Genomic Encyclopedia of Type Strains, Phase III (KMG-III): the genomes of soil and plant-associated and newly described type strains.</title>
        <authorList>
            <person name="Whitman W."/>
        </authorList>
    </citation>
    <scope>NUCLEOTIDE SEQUENCE [LARGE SCALE GENOMIC DNA]</scope>
    <source>
        <strain evidence="1 2">CECT 7015</strain>
    </source>
</reference>
<proteinExistence type="predicted"/>
<dbReference type="EMBL" id="JACHXN010000003">
    <property type="protein sequence ID" value="MBB3144771.1"/>
    <property type="molecule type" value="Genomic_DNA"/>
</dbReference>
<evidence type="ECO:0000313" key="2">
    <source>
        <dbReference type="Proteomes" id="UP000554520"/>
    </source>
</evidence>
<dbReference type="Proteomes" id="UP000554520">
    <property type="component" value="Unassembled WGS sequence"/>
</dbReference>
<keyword evidence="2" id="KW-1185">Reference proteome</keyword>
<dbReference type="AlphaFoldDB" id="A0A839U7T0"/>
<name>A0A839U7T0_9HYPH</name>
<organism evidence="1 2">
    <name type="scientific">Phyllobacterium trifolii</name>
    <dbReference type="NCBI Taxonomy" id="300193"/>
    <lineage>
        <taxon>Bacteria</taxon>
        <taxon>Pseudomonadati</taxon>
        <taxon>Pseudomonadota</taxon>
        <taxon>Alphaproteobacteria</taxon>
        <taxon>Hyphomicrobiales</taxon>
        <taxon>Phyllobacteriaceae</taxon>
        <taxon>Phyllobacterium</taxon>
    </lineage>
</organism>
<evidence type="ECO:0000313" key="1">
    <source>
        <dbReference type="EMBL" id="MBB3144771.1"/>
    </source>
</evidence>
<protein>
    <submittedName>
        <fullName evidence="1">Uncharacterized protein</fullName>
    </submittedName>
</protein>
<accession>A0A839U7T0</accession>